<evidence type="ECO:0000313" key="2">
    <source>
        <dbReference type="Proteomes" id="UP000218505"/>
    </source>
</evidence>
<reference evidence="1" key="1">
    <citation type="submission" date="2017-09" db="EMBL/GenBank/DDBJ databases">
        <title>Complete Genome Sequence of ansamitocin-producing Bacterium Actinosynnema pretiosum X47.</title>
        <authorList>
            <person name="Cao G."/>
            <person name="Zong G."/>
            <person name="Zhong C."/>
            <person name="Fu J."/>
        </authorList>
    </citation>
    <scope>NUCLEOTIDE SEQUENCE [LARGE SCALE GENOMIC DNA]</scope>
    <source>
        <strain evidence="1">X47</strain>
    </source>
</reference>
<accession>A0A290ZAN8</accession>
<protein>
    <submittedName>
        <fullName evidence="1">Uncharacterized protein</fullName>
    </submittedName>
</protein>
<name>A0A290ZAN8_9PSEU</name>
<keyword evidence="2" id="KW-1185">Reference proteome</keyword>
<dbReference type="Proteomes" id="UP000218505">
    <property type="component" value="Chromosome"/>
</dbReference>
<evidence type="ECO:0000313" key="1">
    <source>
        <dbReference type="EMBL" id="ATE56056.1"/>
    </source>
</evidence>
<dbReference type="KEGG" id="apre:CNX65_24580"/>
<organism evidence="1 2">
    <name type="scientific">Actinosynnema pretiosum</name>
    <dbReference type="NCBI Taxonomy" id="42197"/>
    <lineage>
        <taxon>Bacteria</taxon>
        <taxon>Bacillati</taxon>
        <taxon>Actinomycetota</taxon>
        <taxon>Actinomycetes</taxon>
        <taxon>Pseudonocardiales</taxon>
        <taxon>Pseudonocardiaceae</taxon>
        <taxon>Actinosynnema</taxon>
    </lineage>
</organism>
<sequence length="86" mass="10146">MRSFMWQWDPYDVGEDRSINPNEYEDWVDELTKMIFSNVPEKAIIEAIHERMSREGLATSSKFENRFINEFAALKKTLDQAEQSSP</sequence>
<dbReference type="EMBL" id="CP023445">
    <property type="protein sequence ID" value="ATE56056.1"/>
    <property type="molecule type" value="Genomic_DNA"/>
</dbReference>
<proteinExistence type="predicted"/>
<dbReference type="AlphaFoldDB" id="A0A290ZAN8"/>
<gene>
    <name evidence="1" type="ORF">CNX65_24580</name>
</gene>